<gene>
    <name evidence="12" type="ordered locus">Mlg_2321</name>
</gene>
<dbReference type="PANTHER" id="PTHR24221:SF654">
    <property type="entry name" value="ATP-BINDING CASSETTE SUB-FAMILY B MEMBER 6"/>
    <property type="match status" value="1"/>
</dbReference>
<dbReference type="KEGG" id="aeh:Mlg_2321"/>
<dbReference type="InterPro" id="IPR039421">
    <property type="entry name" value="Type_1_exporter"/>
</dbReference>
<feature type="transmembrane region" description="Helical" evidence="9">
    <location>
        <begin position="181"/>
        <end position="198"/>
    </location>
</feature>
<dbReference type="Pfam" id="PF00664">
    <property type="entry name" value="ABC_membrane"/>
    <property type="match status" value="1"/>
</dbReference>
<feature type="transmembrane region" description="Helical" evidence="9">
    <location>
        <begin position="289"/>
        <end position="308"/>
    </location>
</feature>
<evidence type="ECO:0000256" key="6">
    <source>
        <dbReference type="ARBA" id="ARBA00022840"/>
    </source>
</evidence>
<evidence type="ECO:0000256" key="7">
    <source>
        <dbReference type="ARBA" id="ARBA00022989"/>
    </source>
</evidence>
<dbReference type="eggNOG" id="COG1132">
    <property type="taxonomic scope" value="Bacteria"/>
</dbReference>
<dbReference type="InterPro" id="IPR011527">
    <property type="entry name" value="ABC1_TM_dom"/>
</dbReference>
<dbReference type="PROSITE" id="PS50929">
    <property type="entry name" value="ABC_TM1F"/>
    <property type="match status" value="1"/>
</dbReference>
<dbReference type="Gene3D" id="1.20.1560.10">
    <property type="entry name" value="ABC transporter type 1, transmembrane domain"/>
    <property type="match status" value="1"/>
</dbReference>
<dbReference type="Gene3D" id="3.40.50.300">
    <property type="entry name" value="P-loop containing nucleotide triphosphate hydrolases"/>
    <property type="match status" value="1"/>
</dbReference>
<dbReference type="FunFam" id="3.40.50.300:FF:000221">
    <property type="entry name" value="Multidrug ABC transporter ATP-binding protein"/>
    <property type="match status" value="1"/>
</dbReference>
<accession>Q0A676</accession>
<evidence type="ECO:0000256" key="3">
    <source>
        <dbReference type="ARBA" id="ARBA00022475"/>
    </source>
</evidence>
<keyword evidence="8 9" id="KW-0472">Membrane</keyword>
<evidence type="ECO:0000313" key="13">
    <source>
        <dbReference type="Proteomes" id="UP000001962"/>
    </source>
</evidence>
<dbReference type="GO" id="GO:0016887">
    <property type="term" value="F:ATP hydrolysis activity"/>
    <property type="evidence" value="ECO:0007669"/>
    <property type="project" value="InterPro"/>
</dbReference>
<feature type="transmembrane region" description="Helical" evidence="9">
    <location>
        <begin position="98"/>
        <end position="122"/>
    </location>
</feature>
<dbReference type="SMART" id="SM00382">
    <property type="entry name" value="AAA"/>
    <property type="match status" value="1"/>
</dbReference>
<sequence length="625" mass="68320">MAPLDIVGSTTRAVMTVEEAATPMLRQLKELYRLLTPEQRGKLLRLQILVVLMSIAEIAGVISIGPFMALVGDMQQLQGDGLLADLYRASGLDDPRDFLFWLGVGVLFMLTVAAVISMITVWRLSLYGAQVGAELGSRLFRHYMHQDWLFHSSGSSSQLTNQIAQEAQRITAAIINPLMQINAKLVMASLMALAIFLYNPGVALVGLAVFGLGYLLLYRTVRRRLTANGAAITQAQRQRFKLMGEGFGGIKDVLLLGRQDTITRRFENAANRFARAQGTTMALSQVPRYAMELIAFGAVIFLVLYLLASHEGNLGTILPVLSVYALAGFKMLPAFQQVYQGVSQIRGNLAAFEAVRDDLRASTMEGARASRNGEEDPDAHWSPKQSIELRDITFRYPGKQEPALNGLSMEIPANGVVGLVGASGSGKSTAIDLLLGLILPETGEVRIDGEPLTAENRRAWQNSVGFVPQSIFLADSSIRENIAFGLPPEAIDNDKVRRAATMAHLDELLAELPDGLDTRVGERGVQLSGGQRQRIGIARALYHDADVLVLDEATSALDGITEKLVMDAIHDFAGRKTIIMIAHRLATVKQCDTIYLMADGRVTDRGSFDELAERNITFKRMAEHA</sequence>
<dbReference type="GO" id="GO:0140359">
    <property type="term" value="F:ABC-type transporter activity"/>
    <property type="evidence" value="ECO:0007669"/>
    <property type="project" value="InterPro"/>
</dbReference>
<keyword evidence="2" id="KW-0813">Transport</keyword>
<evidence type="ECO:0000256" key="8">
    <source>
        <dbReference type="ARBA" id="ARBA00023136"/>
    </source>
</evidence>
<dbReference type="PANTHER" id="PTHR24221">
    <property type="entry name" value="ATP-BINDING CASSETTE SUB-FAMILY B"/>
    <property type="match status" value="1"/>
</dbReference>
<evidence type="ECO:0000256" key="1">
    <source>
        <dbReference type="ARBA" id="ARBA00004651"/>
    </source>
</evidence>
<name>Q0A676_ALKEH</name>
<dbReference type="InterPro" id="IPR003593">
    <property type="entry name" value="AAA+_ATPase"/>
</dbReference>
<evidence type="ECO:0000256" key="4">
    <source>
        <dbReference type="ARBA" id="ARBA00022692"/>
    </source>
</evidence>
<keyword evidence="7 9" id="KW-1133">Transmembrane helix</keyword>
<evidence type="ECO:0000256" key="5">
    <source>
        <dbReference type="ARBA" id="ARBA00022741"/>
    </source>
</evidence>
<feature type="transmembrane region" description="Helical" evidence="9">
    <location>
        <begin position="48"/>
        <end position="71"/>
    </location>
</feature>
<keyword evidence="3" id="KW-1003">Cell membrane</keyword>
<dbReference type="GO" id="GO:0034040">
    <property type="term" value="F:ATPase-coupled lipid transmembrane transporter activity"/>
    <property type="evidence" value="ECO:0007669"/>
    <property type="project" value="TreeGrafter"/>
</dbReference>
<dbReference type="GO" id="GO:0005886">
    <property type="term" value="C:plasma membrane"/>
    <property type="evidence" value="ECO:0007669"/>
    <property type="project" value="UniProtKB-SubCell"/>
</dbReference>
<reference evidence="13" key="1">
    <citation type="submission" date="2006-08" db="EMBL/GenBank/DDBJ databases">
        <title>Complete sequence of Alkalilimnicola ehrilichei MLHE-1.</title>
        <authorList>
            <person name="Copeland A."/>
            <person name="Lucas S."/>
            <person name="Lapidus A."/>
            <person name="Barry K."/>
            <person name="Detter J.C."/>
            <person name="Glavina del Rio T."/>
            <person name="Hammon N."/>
            <person name="Israni S."/>
            <person name="Dalin E."/>
            <person name="Tice H."/>
            <person name="Pitluck S."/>
            <person name="Sims D."/>
            <person name="Brettin T."/>
            <person name="Bruce D."/>
            <person name="Han C."/>
            <person name="Tapia R."/>
            <person name="Gilna P."/>
            <person name="Schmutz J."/>
            <person name="Larimer F."/>
            <person name="Land M."/>
            <person name="Hauser L."/>
            <person name="Kyrpides N."/>
            <person name="Mikhailova N."/>
            <person name="Oremland R.S."/>
            <person name="Hoeft S.E."/>
            <person name="Switzer-Blum J."/>
            <person name="Kulp T."/>
            <person name="King G."/>
            <person name="Tabita R."/>
            <person name="Witte B."/>
            <person name="Santini J.M."/>
            <person name="Basu P."/>
            <person name="Hollibaugh J.T."/>
            <person name="Xie G."/>
            <person name="Stolz J.F."/>
            <person name="Richardson P."/>
        </authorList>
    </citation>
    <scope>NUCLEOTIDE SEQUENCE [LARGE SCALE GENOMIC DNA]</scope>
    <source>
        <strain evidence="13">ATCC BAA-1101 / DSM 17681 / MLHE-1</strain>
    </source>
</reference>
<evidence type="ECO:0000259" key="11">
    <source>
        <dbReference type="PROSITE" id="PS50929"/>
    </source>
</evidence>
<evidence type="ECO:0000256" key="9">
    <source>
        <dbReference type="SAM" id="Phobius"/>
    </source>
</evidence>
<evidence type="ECO:0000313" key="12">
    <source>
        <dbReference type="EMBL" id="ABI57661.1"/>
    </source>
</evidence>
<feature type="transmembrane region" description="Helical" evidence="9">
    <location>
        <begin position="204"/>
        <end position="221"/>
    </location>
</feature>
<dbReference type="HOGENOM" id="CLU_000604_84_3_6"/>
<dbReference type="PROSITE" id="PS50893">
    <property type="entry name" value="ABC_TRANSPORTER_2"/>
    <property type="match status" value="1"/>
</dbReference>
<dbReference type="Pfam" id="PF00005">
    <property type="entry name" value="ABC_tran"/>
    <property type="match status" value="1"/>
</dbReference>
<dbReference type="SUPFAM" id="SSF90123">
    <property type="entry name" value="ABC transporter transmembrane region"/>
    <property type="match status" value="1"/>
</dbReference>
<feature type="domain" description="ABC transporter" evidence="10">
    <location>
        <begin position="387"/>
        <end position="624"/>
    </location>
</feature>
<comment type="subcellular location">
    <subcellularLocation>
        <location evidence="1">Cell membrane</location>
        <topology evidence="1">Multi-pass membrane protein</topology>
    </subcellularLocation>
</comment>
<dbReference type="AlphaFoldDB" id="Q0A676"/>
<dbReference type="InterPro" id="IPR027417">
    <property type="entry name" value="P-loop_NTPase"/>
</dbReference>
<dbReference type="InterPro" id="IPR017871">
    <property type="entry name" value="ABC_transporter-like_CS"/>
</dbReference>
<keyword evidence="5" id="KW-0547">Nucleotide-binding</keyword>
<organism evidence="12 13">
    <name type="scientific">Alkalilimnicola ehrlichii (strain ATCC BAA-1101 / DSM 17681 / MLHE-1)</name>
    <dbReference type="NCBI Taxonomy" id="187272"/>
    <lineage>
        <taxon>Bacteria</taxon>
        <taxon>Pseudomonadati</taxon>
        <taxon>Pseudomonadota</taxon>
        <taxon>Gammaproteobacteria</taxon>
        <taxon>Chromatiales</taxon>
        <taxon>Ectothiorhodospiraceae</taxon>
        <taxon>Alkalilimnicola</taxon>
    </lineage>
</organism>
<dbReference type="Proteomes" id="UP000001962">
    <property type="component" value="Chromosome"/>
</dbReference>
<dbReference type="InterPro" id="IPR003439">
    <property type="entry name" value="ABC_transporter-like_ATP-bd"/>
</dbReference>
<dbReference type="PROSITE" id="PS00211">
    <property type="entry name" value="ABC_TRANSPORTER_1"/>
    <property type="match status" value="1"/>
</dbReference>
<feature type="domain" description="ABC transmembrane type-1" evidence="11">
    <location>
        <begin position="48"/>
        <end position="322"/>
    </location>
</feature>
<keyword evidence="13" id="KW-1185">Reference proteome</keyword>
<dbReference type="SUPFAM" id="SSF52540">
    <property type="entry name" value="P-loop containing nucleoside triphosphate hydrolases"/>
    <property type="match status" value="1"/>
</dbReference>
<proteinExistence type="predicted"/>
<protein>
    <submittedName>
        <fullName evidence="12">ABC transporter related protein</fullName>
    </submittedName>
</protein>
<keyword evidence="4 9" id="KW-0812">Transmembrane</keyword>
<dbReference type="EMBL" id="CP000453">
    <property type="protein sequence ID" value="ABI57661.1"/>
    <property type="molecule type" value="Genomic_DNA"/>
</dbReference>
<evidence type="ECO:0000256" key="2">
    <source>
        <dbReference type="ARBA" id="ARBA00022448"/>
    </source>
</evidence>
<dbReference type="GO" id="GO:0005524">
    <property type="term" value="F:ATP binding"/>
    <property type="evidence" value="ECO:0007669"/>
    <property type="project" value="UniProtKB-KW"/>
</dbReference>
<dbReference type="InterPro" id="IPR036640">
    <property type="entry name" value="ABC1_TM_sf"/>
</dbReference>
<evidence type="ECO:0000259" key="10">
    <source>
        <dbReference type="PROSITE" id="PS50893"/>
    </source>
</evidence>
<keyword evidence="6" id="KW-0067">ATP-binding</keyword>